<dbReference type="InterPro" id="IPR004919">
    <property type="entry name" value="GmrSD_N"/>
</dbReference>
<proteinExistence type="predicted"/>
<sequence length="581" mass="68814">MIVMTTNIIDLKTINDLLKSRYAFYIPSYQRGYRWNRQQVTDLLSDIWDFKPKDDEFYCLQPIVVKPILVDNQEKWEVIDGQQRLTTIYIILSYIKLNLLPKVELSFSLEYETRPDSKSFLQSMDLSLKDSNIDYFHIYSAFNVVKEWFELREDETTAGIGIYDKLRNQTKIIWYQINDQADPIEIFTRINLGKIPLTNAELIKALFLKKDNFGDPEQVEKIRLKQLEIASEWDRMEYSLQNDDLWLFLNNGDKKYETRIEFIFDMMSEQINNSWTSDKKIKKSNNEYFSFLVFNQLFNDEKKNNHFSISPIDSLWLSIKKFYMTFEEWYSDREFYHLVGYIVSSGTAIETIKADTEKMTKKEMKQFLKAKIRNSFHRDLQIEDLNCESNSNKAVIRNLLLLFNIISIQSNSKSNFRFPFSSYKFEDWDIEHIHAVHSEMPNDRKHRIDWLKAVEGEVNDPVLQARIKDSLENETFTDHTVFEAIYMDVLKQHGEGEDINDISNLTLLDSSTNRSYKNAIFPIKRKTILAKDKTGTFIPLCTKNVFLKYYSSDISQMTFWGKDDRKCYVDAIIETLGDFIP</sequence>
<keyword evidence="3" id="KW-1185">Reference proteome</keyword>
<dbReference type="Proteomes" id="UP000567067">
    <property type="component" value="Unassembled WGS sequence"/>
</dbReference>
<dbReference type="PANTHER" id="PTHR35149:SF2">
    <property type="entry name" value="DUF262 DOMAIN-CONTAINING PROTEIN"/>
    <property type="match status" value="1"/>
</dbReference>
<evidence type="ECO:0000259" key="1">
    <source>
        <dbReference type="Pfam" id="PF03235"/>
    </source>
</evidence>
<dbReference type="Pfam" id="PF03235">
    <property type="entry name" value="GmrSD_N"/>
    <property type="match status" value="1"/>
</dbReference>
<protein>
    <submittedName>
        <fullName evidence="2">Uncharacterized protein with ParB-like and HNH nuclease domain</fullName>
    </submittedName>
</protein>
<dbReference type="EMBL" id="JACJIP010000013">
    <property type="protein sequence ID" value="MBA9085826.1"/>
    <property type="molecule type" value="Genomic_DNA"/>
</dbReference>
<feature type="domain" description="GmrSD restriction endonucleases N-terminal" evidence="1">
    <location>
        <begin position="14"/>
        <end position="208"/>
    </location>
</feature>
<dbReference type="PANTHER" id="PTHR35149">
    <property type="entry name" value="SLL5132 PROTEIN"/>
    <property type="match status" value="1"/>
</dbReference>
<evidence type="ECO:0000313" key="3">
    <source>
        <dbReference type="Proteomes" id="UP000567067"/>
    </source>
</evidence>
<dbReference type="RefSeq" id="WP_182535629.1">
    <property type="nucleotide sequence ID" value="NZ_JACJIP010000013.1"/>
</dbReference>
<reference evidence="2 3" key="1">
    <citation type="submission" date="2020-08" db="EMBL/GenBank/DDBJ databases">
        <title>Genomic Encyclopedia of Type Strains, Phase III (KMG-III): the genomes of soil and plant-associated and newly described type strains.</title>
        <authorList>
            <person name="Whitman W."/>
        </authorList>
    </citation>
    <scope>NUCLEOTIDE SEQUENCE [LARGE SCALE GENOMIC DNA]</scope>
    <source>
        <strain evidence="2 3">CECT 8693</strain>
    </source>
</reference>
<organism evidence="2 3">
    <name type="scientific">Fontibacillus solani</name>
    <dbReference type="NCBI Taxonomy" id="1572857"/>
    <lineage>
        <taxon>Bacteria</taxon>
        <taxon>Bacillati</taxon>
        <taxon>Bacillota</taxon>
        <taxon>Bacilli</taxon>
        <taxon>Bacillales</taxon>
        <taxon>Paenibacillaceae</taxon>
        <taxon>Fontibacillus</taxon>
    </lineage>
</organism>
<dbReference type="AlphaFoldDB" id="A0A7W3ST93"/>
<evidence type="ECO:0000313" key="2">
    <source>
        <dbReference type="EMBL" id="MBA9085826.1"/>
    </source>
</evidence>
<name>A0A7W3ST93_9BACL</name>
<gene>
    <name evidence="2" type="ORF">FHR92_002293</name>
</gene>
<accession>A0A7W3ST93</accession>
<comment type="caution">
    <text evidence="2">The sequence shown here is derived from an EMBL/GenBank/DDBJ whole genome shotgun (WGS) entry which is preliminary data.</text>
</comment>